<evidence type="ECO:0000256" key="2">
    <source>
        <dbReference type="PROSITE-ProRule" id="PRU00235"/>
    </source>
</evidence>
<dbReference type="AlphaFoldDB" id="A0AAX6EBB1"/>
<name>A0AAX6EBB1_IRIPA</name>
<evidence type="ECO:0000313" key="5">
    <source>
        <dbReference type="EMBL" id="KAJ6801220.1"/>
    </source>
</evidence>
<dbReference type="Pfam" id="PF00415">
    <property type="entry name" value="RCC1"/>
    <property type="match status" value="1"/>
</dbReference>
<protein>
    <submittedName>
        <fullName evidence="5">Ultraviolet-B receptor UVR8 isoform X1</fullName>
    </submittedName>
</protein>
<comment type="caution">
    <text evidence="5">The sequence shown here is derived from an EMBL/GenBank/DDBJ whole genome shotgun (WGS) entry which is preliminary data.</text>
</comment>
<dbReference type="InterPro" id="IPR009091">
    <property type="entry name" value="RCC1/BLIP-II"/>
</dbReference>
<dbReference type="PROSITE" id="PS00626">
    <property type="entry name" value="RCC1_2"/>
    <property type="match status" value="1"/>
</dbReference>
<reference evidence="5" key="2">
    <citation type="submission" date="2023-04" db="EMBL/GenBank/DDBJ databases">
        <authorList>
            <person name="Bruccoleri R.E."/>
            <person name="Oakeley E.J."/>
            <person name="Faust A.-M."/>
            <person name="Dessus-Babus S."/>
            <person name="Altorfer M."/>
            <person name="Burckhardt D."/>
            <person name="Oertli M."/>
            <person name="Naumann U."/>
            <person name="Petersen F."/>
            <person name="Wong J."/>
        </authorList>
    </citation>
    <scope>NUCLEOTIDE SEQUENCE</scope>
    <source>
        <strain evidence="5">GSM-AAB239-AS_SAM_17_03QT</strain>
        <tissue evidence="5">Leaf</tissue>
    </source>
</reference>
<dbReference type="SUPFAM" id="SSF50985">
    <property type="entry name" value="RCC1/BLIP-II"/>
    <property type="match status" value="1"/>
</dbReference>
<feature type="repeat" description="RCC1" evidence="2">
    <location>
        <begin position="221"/>
        <end position="275"/>
    </location>
</feature>
<feature type="repeat" description="RCC1" evidence="2">
    <location>
        <begin position="84"/>
        <end position="156"/>
    </location>
</feature>
<dbReference type="Pfam" id="PF25390">
    <property type="entry name" value="WD40_RLD"/>
    <property type="match status" value="1"/>
</dbReference>
<keyword evidence="1" id="KW-0677">Repeat</keyword>
<evidence type="ECO:0000256" key="1">
    <source>
        <dbReference type="ARBA" id="ARBA00022737"/>
    </source>
</evidence>
<proteinExistence type="predicted"/>
<dbReference type="InterPro" id="IPR000408">
    <property type="entry name" value="Reg_chr_condens"/>
</dbReference>
<dbReference type="EMBL" id="JANAVB010038219">
    <property type="protein sequence ID" value="KAJ6801220.1"/>
    <property type="molecule type" value="Genomic_DNA"/>
</dbReference>
<gene>
    <name evidence="5" type="ORF">M6B38_198830</name>
</gene>
<dbReference type="PROSITE" id="PS50012">
    <property type="entry name" value="RCC1_3"/>
    <property type="match status" value="6"/>
</dbReference>
<dbReference type="Gene3D" id="2.130.10.30">
    <property type="entry name" value="Regulator of chromosome condensation 1/beta-lactamase-inhibitor protein II"/>
    <property type="match status" value="2"/>
</dbReference>
<evidence type="ECO:0000256" key="3">
    <source>
        <dbReference type="SAM" id="MobiDB-lite"/>
    </source>
</evidence>
<reference evidence="5" key="1">
    <citation type="journal article" date="2023" name="GigaByte">
        <title>Genome assembly of the bearded iris, Iris pallida Lam.</title>
        <authorList>
            <person name="Bruccoleri R.E."/>
            <person name="Oakeley E.J."/>
            <person name="Faust A.M.E."/>
            <person name="Altorfer M."/>
            <person name="Dessus-Babus S."/>
            <person name="Burckhardt D."/>
            <person name="Oertli M."/>
            <person name="Naumann U."/>
            <person name="Petersen F."/>
            <person name="Wong J."/>
        </authorList>
    </citation>
    <scope>NUCLEOTIDE SEQUENCE</scope>
    <source>
        <strain evidence="5">GSM-AAB239-AS_SAM_17_03QT</strain>
    </source>
</reference>
<dbReference type="PRINTS" id="PR00633">
    <property type="entry name" value="RCCNDNSATION"/>
</dbReference>
<keyword evidence="5" id="KW-0675">Receptor</keyword>
<dbReference type="Proteomes" id="UP001140949">
    <property type="component" value="Unassembled WGS sequence"/>
</dbReference>
<dbReference type="PANTHER" id="PTHR22870:SF155">
    <property type="entry name" value="E3 UBIQUITIN-PROTEIN LIGASE HERC1-RELATED"/>
    <property type="match status" value="1"/>
</dbReference>
<feature type="repeat" description="RCC1" evidence="2">
    <location>
        <begin position="284"/>
        <end position="336"/>
    </location>
</feature>
<dbReference type="PANTHER" id="PTHR22870">
    <property type="entry name" value="REGULATOR OF CHROMOSOME CONDENSATION"/>
    <property type="match status" value="1"/>
</dbReference>
<feature type="repeat" description="RCC1" evidence="2">
    <location>
        <begin position="337"/>
        <end position="399"/>
    </location>
</feature>
<feature type="repeat" description="RCC1" evidence="2">
    <location>
        <begin position="22"/>
        <end position="83"/>
    </location>
</feature>
<feature type="region of interest" description="Disordered" evidence="3">
    <location>
        <begin position="36"/>
        <end position="61"/>
    </location>
</feature>
<dbReference type="InterPro" id="IPR058923">
    <property type="entry name" value="RCC1-like_dom"/>
</dbReference>
<evidence type="ECO:0000313" key="6">
    <source>
        <dbReference type="Proteomes" id="UP001140949"/>
    </source>
</evidence>
<dbReference type="InterPro" id="IPR051210">
    <property type="entry name" value="Ub_ligase/GEF_domain"/>
</dbReference>
<organism evidence="5 6">
    <name type="scientific">Iris pallida</name>
    <name type="common">Sweet iris</name>
    <dbReference type="NCBI Taxonomy" id="29817"/>
    <lineage>
        <taxon>Eukaryota</taxon>
        <taxon>Viridiplantae</taxon>
        <taxon>Streptophyta</taxon>
        <taxon>Embryophyta</taxon>
        <taxon>Tracheophyta</taxon>
        <taxon>Spermatophyta</taxon>
        <taxon>Magnoliopsida</taxon>
        <taxon>Liliopsida</taxon>
        <taxon>Asparagales</taxon>
        <taxon>Iridaceae</taxon>
        <taxon>Iridoideae</taxon>
        <taxon>Irideae</taxon>
        <taxon>Iris</taxon>
    </lineage>
</organism>
<feature type="repeat" description="RCC1" evidence="2">
    <location>
        <begin position="157"/>
        <end position="212"/>
    </location>
</feature>
<keyword evidence="6" id="KW-1185">Reference proteome</keyword>
<evidence type="ECO:0000259" key="4">
    <source>
        <dbReference type="Pfam" id="PF25390"/>
    </source>
</evidence>
<sequence>MSKKVIGVAAGEAHTLALTDDGSVFSWGRGTFGRLGTGREEDELSPVPISFNGGRGGGGEQNEQPKFVGAAAGAYHSLALQDDGSVWSWGYNIYSQLGHGEENASVPSLVERFQELGAPESLSEGPDQKHDIDDKKPLKVCSIKAGGMMSLAIDSLGALWVWGNTPQPGKTEDGEEFCLVTSSPPHPIRDFHGRTVVKVACGNEHIVAAVTAGETFTGGNLVCYSWGNNGHGQLGLGDKENRPRPVVVPAFSKDSPWTIYEIACGAAHSAVLTRGESVEQEMGSKCWTFGLGDNGQLGHGTTGSTLLPEPVAGLPPDAILISLDCGLFHTSVVSTAGEVWSWGMERGLGLCPDACFAGNDAGDALNPLRITCTETTGGKFAGPVQVACGAAHTVLVAEDGRKLWAWGRGRSGVLGRGQEVDSYVPCAVTWPPLDADFKEEAERTGETKTSNQTVEGEEVQILREKLALMEQYATMLHVSVFRKPFDQRNLSKWLPESGTFDIWRELEKMMDSAETDELARLDTFYKSVRSTVKDKLMRRRVQEMVKESLVSLARGK</sequence>
<dbReference type="Pfam" id="PF13540">
    <property type="entry name" value="RCC1_2"/>
    <property type="match status" value="1"/>
</dbReference>
<feature type="domain" description="RCC1-like" evidence="4">
    <location>
        <begin position="3"/>
        <end position="271"/>
    </location>
</feature>
<accession>A0AAX6EBB1</accession>